<accession>A0A194AM02</accession>
<comment type="similarity">
    <text evidence="2 4">Belongs to the bacterial solute-binding protein 3 family.</text>
</comment>
<evidence type="ECO:0000313" key="9">
    <source>
        <dbReference type="Proteomes" id="UP000095200"/>
    </source>
</evidence>
<dbReference type="PANTHER" id="PTHR35936">
    <property type="entry name" value="MEMBRANE-BOUND LYTIC MUREIN TRANSGLYCOSYLASE F"/>
    <property type="match status" value="1"/>
</dbReference>
<feature type="domain" description="Solute-binding protein family 3/N-terminal" evidence="6">
    <location>
        <begin position="34"/>
        <end position="258"/>
    </location>
</feature>
<proteinExistence type="inferred from homology"/>
<gene>
    <name evidence="8" type="ORF">DPF_2415</name>
</gene>
<evidence type="ECO:0000256" key="5">
    <source>
        <dbReference type="SAM" id="SignalP"/>
    </source>
</evidence>
<evidence type="ECO:0000256" key="2">
    <source>
        <dbReference type="ARBA" id="ARBA00010333"/>
    </source>
</evidence>
<dbReference type="Proteomes" id="UP000095200">
    <property type="component" value="Unassembled WGS sequence"/>
</dbReference>
<organism evidence="8 9">
    <name type="scientific">Desulfoplanes formicivorans</name>
    <dbReference type="NCBI Taxonomy" id="1592317"/>
    <lineage>
        <taxon>Bacteria</taxon>
        <taxon>Pseudomonadati</taxon>
        <taxon>Thermodesulfobacteriota</taxon>
        <taxon>Desulfovibrionia</taxon>
        <taxon>Desulfovibrionales</taxon>
        <taxon>Desulfoplanaceae</taxon>
        <taxon>Desulfoplanes</taxon>
    </lineage>
</organism>
<evidence type="ECO:0000256" key="1">
    <source>
        <dbReference type="ARBA" id="ARBA00004196"/>
    </source>
</evidence>
<comment type="caution">
    <text evidence="8">The sequence shown here is derived from an EMBL/GenBank/DDBJ whole genome shotgun (WGS) entry which is preliminary data.</text>
</comment>
<dbReference type="EMBL" id="BDFE01000020">
    <property type="protein sequence ID" value="GAU09684.1"/>
    <property type="molecule type" value="Genomic_DNA"/>
</dbReference>
<keyword evidence="9" id="KW-1185">Reference proteome</keyword>
<dbReference type="InterPro" id="IPR001320">
    <property type="entry name" value="Iontro_rcpt_C"/>
</dbReference>
<evidence type="ECO:0000256" key="4">
    <source>
        <dbReference type="RuleBase" id="RU003744"/>
    </source>
</evidence>
<dbReference type="SMART" id="SM00062">
    <property type="entry name" value="PBPb"/>
    <property type="match status" value="1"/>
</dbReference>
<feature type="signal peptide" evidence="5">
    <location>
        <begin position="1"/>
        <end position="21"/>
    </location>
</feature>
<dbReference type="STRING" id="1592317.DPF_2415"/>
<name>A0A194AM02_9BACT</name>
<keyword evidence="3 5" id="KW-0732">Signal</keyword>
<reference evidence="9" key="1">
    <citation type="submission" date="2016-06" db="EMBL/GenBank/DDBJ databases">
        <title>Draft genome sequence of Desulfoplanes formicivorans strain Pf12B.</title>
        <authorList>
            <person name="Watanabe M."/>
            <person name="Kojima H."/>
            <person name="Fukui M."/>
        </authorList>
    </citation>
    <scope>NUCLEOTIDE SEQUENCE [LARGE SCALE GENOMIC DNA]</scope>
    <source>
        <strain evidence="9">Pf12B</strain>
    </source>
</reference>
<dbReference type="GO" id="GO:0016020">
    <property type="term" value="C:membrane"/>
    <property type="evidence" value="ECO:0007669"/>
    <property type="project" value="InterPro"/>
</dbReference>
<evidence type="ECO:0000259" key="6">
    <source>
        <dbReference type="SMART" id="SM00062"/>
    </source>
</evidence>
<feature type="domain" description="Ionotropic glutamate receptor C-terminal" evidence="7">
    <location>
        <begin position="34"/>
        <end position="257"/>
    </location>
</feature>
<dbReference type="AlphaFoldDB" id="A0A194AM02"/>
<dbReference type="Pfam" id="PF00497">
    <property type="entry name" value="SBP_bac_3"/>
    <property type="match status" value="1"/>
</dbReference>
<dbReference type="SUPFAM" id="SSF53850">
    <property type="entry name" value="Periplasmic binding protein-like II"/>
    <property type="match status" value="1"/>
</dbReference>
<feature type="chain" id="PRO_5008262419" evidence="5">
    <location>
        <begin position="22"/>
        <end position="265"/>
    </location>
</feature>
<protein>
    <submittedName>
        <fullName evidence="8">Amino acid ABC transporter substrate-binding protein</fullName>
    </submittedName>
</protein>
<dbReference type="SMART" id="SM00079">
    <property type="entry name" value="PBPe"/>
    <property type="match status" value="1"/>
</dbReference>
<dbReference type="CDD" id="cd13629">
    <property type="entry name" value="PBP2_Dsm1740"/>
    <property type="match status" value="1"/>
</dbReference>
<dbReference type="InterPro" id="IPR001638">
    <property type="entry name" value="Solute-binding_3/MltF_N"/>
</dbReference>
<evidence type="ECO:0000313" key="8">
    <source>
        <dbReference type="EMBL" id="GAU09684.1"/>
    </source>
</evidence>
<dbReference type="GO" id="GO:0015276">
    <property type="term" value="F:ligand-gated monoatomic ion channel activity"/>
    <property type="evidence" value="ECO:0007669"/>
    <property type="project" value="InterPro"/>
</dbReference>
<dbReference type="PANTHER" id="PTHR35936:SF38">
    <property type="entry name" value="GLUTAMINE-BINDING PERIPLASMIC PROTEIN"/>
    <property type="match status" value="1"/>
</dbReference>
<dbReference type="GO" id="GO:0030313">
    <property type="term" value="C:cell envelope"/>
    <property type="evidence" value="ECO:0007669"/>
    <property type="project" value="UniProtKB-SubCell"/>
</dbReference>
<comment type="subcellular location">
    <subcellularLocation>
        <location evidence="1">Cell envelope</location>
    </subcellularLocation>
</comment>
<evidence type="ECO:0000259" key="7">
    <source>
        <dbReference type="SMART" id="SM00079"/>
    </source>
</evidence>
<dbReference type="InterPro" id="IPR018313">
    <property type="entry name" value="SBP_3_CS"/>
</dbReference>
<sequence length="265" mass="30110">MFKRIAVLVIGLCLMQGVALAAESALDTIQKRGELRVGFDSGYIPFEMTSKKGKFIGFDIDLGKAMAKAMKVKFVPVNTDFDGIIPALLTNKFDIIISGMTATQERNLQINFADPYFYAGQAVLMNSKHAGKITSYKQFNDPKFKVVSKLGTTGEMAVKRLLPKAQYKSFEKEADAALEVMNGNADAYVYDYPVLKQIMQKQGSNNLVMLEERFTYEPLAFGIKRGDPDFLNWLNNFMRQIRNDGTYDRIFKKWFESKAWYDDIE</sequence>
<dbReference type="PROSITE" id="PS01039">
    <property type="entry name" value="SBP_BACTERIAL_3"/>
    <property type="match status" value="1"/>
</dbReference>
<dbReference type="Gene3D" id="3.40.190.10">
    <property type="entry name" value="Periplasmic binding protein-like II"/>
    <property type="match status" value="2"/>
</dbReference>
<dbReference type="OrthoDB" id="6192933at2"/>
<evidence type="ECO:0000256" key="3">
    <source>
        <dbReference type="ARBA" id="ARBA00022729"/>
    </source>
</evidence>